<dbReference type="PANTHER" id="PTHR43685:SF2">
    <property type="entry name" value="GLYCOSYLTRANSFERASE 2-LIKE DOMAIN-CONTAINING PROTEIN"/>
    <property type="match status" value="1"/>
</dbReference>
<proteinExistence type="predicted"/>
<sequence length="319" mass="36153">MAVVVPRYDTEVNEVGQPLTIVMPFYGRPDHFILAVQSILAQTDPHWTLVIIDDMYPDKAPGKWASQLDDERITYIRNTHNLMPSRNFNKGVDLAPTTFLTIVGCDDILLPGYVARVRELIAQFPDVDVIQPGVEVIDEDGQVYLPLADRIKHMLRLRTTSSTQAFTGERLASSLLRGNWTYFPSLVWRRDTVAAIGFRVDLNIVQDLSMLTSISMGNGTLLIDREIVFQYRRHSASLSAVTGPNGRKFREERAFFLESSRLLKLQGWKRAARVSSRHAMSRMHAFTDLPRAILARNSEGISTLTRHILGLPYRDFPQG</sequence>
<dbReference type="InterPro" id="IPR050834">
    <property type="entry name" value="Glycosyltransf_2"/>
</dbReference>
<protein>
    <submittedName>
        <fullName evidence="2">Unannotated protein</fullName>
    </submittedName>
</protein>
<dbReference type="InterPro" id="IPR001173">
    <property type="entry name" value="Glyco_trans_2-like"/>
</dbReference>
<reference evidence="2" key="1">
    <citation type="submission" date="2020-05" db="EMBL/GenBank/DDBJ databases">
        <authorList>
            <person name="Chiriac C."/>
            <person name="Salcher M."/>
            <person name="Ghai R."/>
            <person name="Kavagutti S V."/>
        </authorList>
    </citation>
    <scope>NUCLEOTIDE SEQUENCE</scope>
</reference>
<feature type="domain" description="Glycosyltransferase 2-like" evidence="1">
    <location>
        <begin position="20"/>
        <end position="148"/>
    </location>
</feature>
<organism evidence="2">
    <name type="scientific">freshwater metagenome</name>
    <dbReference type="NCBI Taxonomy" id="449393"/>
    <lineage>
        <taxon>unclassified sequences</taxon>
        <taxon>metagenomes</taxon>
        <taxon>ecological metagenomes</taxon>
    </lineage>
</organism>
<accession>A0A6J7FSN2</accession>
<evidence type="ECO:0000313" key="2">
    <source>
        <dbReference type="EMBL" id="CAB4894553.1"/>
    </source>
</evidence>
<dbReference type="SUPFAM" id="SSF53448">
    <property type="entry name" value="Nucleotide-diphospho-sugar transferases"/>
    <property type="match status" value="1"/>
</dbReference>
<dbReference type="EMBL" id="CAFBMB010000033">
    <property type="protein sequence ID" value="CAB4894553.1"/>
    <property type="molecule type" value="Genomic_DNA"/>
</dbReference>
<dbReference type="Gene3D" id="3.90.550.10">
    <property type="entry name" value="Spore Coat Polysaccharide Biosynthesis Protein SpsA, Chain A"/>
    <property type="match status" value="1"/>
</dbReference>
<dbReference type="Pfam" id="PF00535">
    <property type="entry name" value="Glycos_transf_2"/>
    <property type="match status" value="1"/>
</dbReference>
<name>A0A6J7FSN2_9ZZZZ</name>
<dbReference type="AlphaFoldDB" id="A0A6J7FSN2"/>
<evidence type="ECO:0000259" key="1">
    <source>
        <dbReference type="Pfam" id="PF00535"/>
    </source>
</evidence>
<dbReference type="PANTHER" id="PTHR43685">
    <property type="entry name" value="GLYCOSYLTRANSFERASE"/>
    <property type="match status" value="1"/>
</dbReference>
<gene>
    <name evidence="2" type="ORF">UFOPK3516_00611</name>
</gene>
<dbReference type="InterPro" id="IPR029044">
    <property type="entry name" value="Nucleotide-diphossugar_trans"/>
</dbReference>